<comment type="caution">
    <text evidence="1">The sequence shown here is derived from an EMBL/GenBank/DDBJ whole genome shotgun (WGS) entry which is preliminary data.</text>
</comment>
<protein>
    <submittedName>
        <fullName evidence="1">Uncharacterized protein</fullName>
    </submittedName>
</protein>
<dbReference type="AlphaFoldDB" id="A0A482Y4X1"/>
<evidence type="ECO:0000313" key="2">
    <source>
        <dbReference type="Proteomes" id="UP000291097"/>
    </source>
</evidence>
<accession>A0A482Y4X1</accession>
<sequence length="161" mass="18021">MWGENTLSRRAILAGVSAATSSIVITEVAAQERDPTEYDRPLIIEKNGIETTFRDCSRVVIDSDHQSTITFISIGVGWTTPDNWVQNEEVDVENPELPFEYVVNCHLDEIGVENGAATIDYVNVWHDGADSPSHFPMPFGEWDCGEIRGQEVDPYVLENFC</sequence>
<dbReference type="RefSeq" id="WP_130500917.1">
    <property type="nucleotide sequence ID" value="NZ_SHMP01000005.1"/>
</dbReference>
<organism evidence="1 2">
    <name type="scientific">Natrinema hispanicum</name>
    <dbReference type="NCBI Taxonomy" id="392421"/>
    <lineage>
        <taxon>Archaea</taxon>
        <taxon>Methanobacteriati</taxon>
        <taxon>Methanobacteriota</taxon>
        <taxon>Stenosarchaea group</taxon>
        <taxon>Halobacteria</taxon>
        <taxon>Halobacteriales</taxon>
        <taxon>Natrialbaceae</taxon>
        <taxon>Natrinema</taxon>
    </lineage>
</organism>
<evidence type="ECO:0000313" key="1">
    <source>
        <dbReference type="EMBL" id="RZV08769.1"/>
    </source>
</evidence>
<reference evidence="1 2" key="1">
    <citation type="submission" date="2019-02" db="EMBL/GenBank/DDBJ databases">
        <title>Genomic Encyclopedia of Archaeal and Bacterial Type Strains, Phase II (KMG-II): from individual species to whole genera.</title>
        <authorList>
            <person name="Goeker M."/>
        </authorList>
    </citation>
    <scope>NUCLEOTIDE SEQUENCE [LARGE SCALE GENOMIC DNA]</scope>
    <source>
        <strain evidence="1 2">DSM 18328</strain>
    </source>
</reference>
<dbReference type="OrthoDB" id="205978at2157"/>
<dbReference type="EMBL" id="SHMP01000005">
    <property type="protein sequence ID" value="RZV08769.1"/>
    <property type="molecule type" value="Genomic_DNA"/>
</dbReference>
<proteinExistence type="predicted"/>
<gene>
    <name evidence="1" type="ORF">BDK88_2843</name>
</gene>
<name>A0A482Y4X1_9EURY</name>
<dbReference type="Proteomes" id="UP000291097">
    <property type="component" value="Unassembled WGS sequence"/>
</dbReference>